<reference evidence="2" key="1">
    <citation type="journal article" date="2023" name="Mol. Phylogenet. Evol.">
        <title>Genome-scale phylogeny and comparative genomics of the fungal order Sordariales.</title>
        <authorList>
            <person name="Hensen N."/>
            <person name="Bonometti L."/>
            <person name="Westerberg I."/>
            <person name="Brannstrom I.O."/>
            <person name="Guillou S."/>
            <person name="Cros-Aarteil S."/>
            <person name="Calhoun S."/>
            <person name="Haridas S."/>
            <person name="Kuo A."/>
            <person name="Mondo S."/>
            <person name="Pangilinan J."/>
            <person name="Riley R."/>
            <person name="LaButti K."/>
            <person name="Andreopoulos B."/>
            <person name="Lipzen A."/>
            <person name="Chen C."/>
            <person name="Yan M."/>
            <person name="Daum C."/>
            <person name="Ng V."/>
            <person name="Clum A."/>
            <person name="Steindorff A."/>
            <person name="Ohm R.A."/>
            <person name="Martin F."/>
            <person name="Silar P."/>
            <person name="Natvig D.O."/>
            <person name="Lalanne C."/>
            <person name="Gautier V."/>
            <person name="Ament-Velasquez S.L."/>
            <person name="Kruys A."/>
            <person name="Hutchinson M.I."/>
            <person name="Powell A.J."/>
            <person name="Barry K."/>
            <person name="Miller A.N."/>
            <person name="Grigoriev I.V."/>
            <person name="Debuchy R."/>
            <person name="Gladieux P."/>
            <person name="Hiltunen Thoren M."/>
            <person name="Johannesson H."/>
        </authorList>
    </citation>
    <scope>NUCLEOTIDE SEQUENCE</scope>
    <source>
        <strain evidence="2">CBS 560.94</strain>
    </source>
</reference>
<dbReference type="RefSeq" id="XP_062681335.1">
    <property type="nucleotide sequence ID" value="XM_062821536.1"/>
</dbReference>
<keyword evidence="1" id="KW-1133">Transmembrane helix</keyword>
<keyword evidence="3" id="KW-1185">Reference proteome</keyword>
<reference evidence="2" key="2">
    <citation type="submission" date="2023-06" db="EMBL/GenBank/DDBJ databases">
        <authorList>
            <consortium name="Lawrence Berkeley National Laboratory"/>
            <person name="Haridas S."/>
            <person name="Hensen N."/>
            <person name="Bonometti L."/>
            <person name="Westerberg I."/>
            <person name="Brannstrom I.O."/>
            <person name="Guillou S."/>
            <person name="Cros-Aarteil S."/>
            <person name="Calhoun S."/>
            <person name="Kuo A."/>
            <person name="Mondo S."/>
            <person name="Pangilinan J."/>
            <person name="Riley R."/>
            <person name="Labutti K."/>
            <person name="Andreopoulos B."/>
            <person name="Lipzen A."/>
            <person name="Chen C."/>
            <person name="Yanf M."/>
            <person name="Daum C."/>
            <person name="Ng V."/>
            <person name="Clum A."/>
            <person name="Steindorff A."/>
            <person name="Ohm R."/>
            <person name="Martin F."/>
            <person name="Silar P."/>
            <person name="Natvig D."/>
            <person name="Lalanne C."/>
            <person name="Gautier V."/>
            <person name="Ament-Velasquez S.L."/>
            <person name="Kruys A."/>
            <person name="Hutchinson M.I."/>
            <person name="Powell A.J."/>
            <person name="Barry K."/>
            <person name="Miller A.N."/>
            <person name="Grigoriev I.V."/>
            <person name="Debuchy R."/>
            <person name="Gladieux P."/>
            <person name="Thoren M.H."/>
            <person name="Johannesson H."/>
        </authorList>
    </citation>
    <scope>NUCLEOTIDE SEQUENCE</scope>
    <source>
        <strain evidence="2">CBS 560.94</strain>
    </source>
</reference>
<keyword evidence="1" id="KW-0472">Membrane</keyword>
<organism evidence="2 3">
    <name type="scientific">Neurospora tetraspora</name>
    <dbReference type="NCBI Taxonomy" id="94610"/>
    <lineage>
        <taxon>Eukaryota</taxon>
        <taxon>Fungi</taxon>
        <taxon>Dikarya</taxon>
        <taxon>Ascomycota</taxon>
        <taxon>Pezizomycotina</taxon>
        <taxon>Sordariomycetes</taxon>
        <taxon>Sordariomycetidae</taxon>
        <taxon>Sordariales</taxon>
        <taxon>Sordariaceae</taxon>
        <taxon>Neurospora</taxon>
    </lineage>
</organism>
<name>A0AAE0MSK5_9PEZI</name>
<evidence type="ECO:0000256" key="1">
    <source>
        <dbReference type="SAM" id="Phobius"/>
    </source>
</evidence>
<protein>
    <recommendedName>
        <fullName evidence="4">Transmembrane protein</fullName>
    </recommendedName>
</protein>
<comment type="caution">
    <text evidence="2">The sequence shown here is derived from an EMBL/GenBank/DDBJ whole genome shotgun (WGS) entry which is preliminary data.</text>
</comment>
<feature type="transmembrane region" description="Helical" evidence="1">
    <location>
        <begin position="127"/>
        <end position="143"/>
    </location>
</feature>
<feature type="transmembrane region" description="Helical" evidence="1">
    <location>
        <begin position="170"/>
        <end position="191"/>
    </location>
</feature>
<gene>
    <name evidence="2" type="ORF">B0H65DRAFT_183667</name>
</gene>
<keyword evidence="1" id="KW-0812">Transmembrane</keyword>
<dbReference type="GeneID" id="87858690"/>
<dbReference type="Proteomes" id="UP001278500">
    <property type="component" value="Unassembled WGS sequence"/>
</dbReference>
<evidence type="ECO:0008006" key="4">
    <source>
        <dbReference type="Google" id="ProtNLM"/>
    </source>
</evidence>
<sequence>MMVSIPSVSLVPPFHHFPFTTTLLLLLAVLTGFSFIYYYYYGWGWFVPGFGLVWSGLVGLVWLFVVAVACTGLACLLAGCLGLRAFGVTVEKERLFLRKVCVPGRERVKQEVFTTTRKYPPPPPPPGFLLILFFVLCLFNYTIKTGSPRSLYYHTILISTLPNSTYLNLFNYYSTATTATITNVGSVFYHFL</sequence>
<evidence type="ECO:0000313" key="3">
    <source>
        <dbReference type="Proteomes" id="UP001278500"/>
    </source>
</evidence>
<proteinExistence type="predicted"/>
<dbReference type="AlphaFoldDB" id="A0AAE0MSK5"/>
<dbReference type="EMBL" id="JAUEPP010000004">
    <property type="protein sequence ID" value="KAK3344722.1"/>
    <property type="molecule type" value="Genomic_DNA"/>
</dbReference>
<feature type="transmembrane region" description="Helical" evidence="1">
    <location>
        <begin position="21"/>
        <end position="40"/>
    </location>
</feature>
<evidence type="ECO:0000313" key="2">
    <source>
        <dbReference type="EMBL" id="KAK3344722.1"/>
    </source>
</evidence>
<accession>A0AAE0MSK5</accession>